<dbReference type="InterPro" id="IPR011333">
    <property type="entry name" value="SKP1/BTB/POZ_sf"/>
</dbReference>
<dbReference type="Gene3D" id="1.25.40.420">
    <property type="match status" value="1"/>
</dbReference>
<dbReference type="InterPro" id="IPR008974">
    <property type="entry name" value="TRAF-like"/>
</dbReference>
<evidence type="ECO:0000259" key="1">
    <source>
        <dbReference type="PROSITE" id="PS50097"/>
    </source>
</evidence>
<comment type="caution">
    <text evidence="2">The sequence shown here is derived from an EMBL/GenBank/DDBJ whole genome shotgun (WGS) entry which is preliminary data.</text>
</comment>
<dbReference type="SUPFAM" id="SSF54695">
    <property type="entry name" value="POZ domain"/>
    <property type="match status" value="1"/>
</dbReference>
<dbReference type="Pfam" id="PF00651">
    <property type="entry name" value="BTB"/>
    <property type="match status" value="1"/>
</dbReference>
<feature type="domain" description="BTB" evidence="1">
    <location>
        <begin position="344"/>
        <end position="411"/>
    </location>
</feature>
<dbReference type="Gene3D" id="3.30.710.10">
    <property type="entry name" value="Potassium Channel Kv1.1, Chain A"/>
    <property type="match status" value="1"/>
</dbReference>
<dbReference type="GO" id="GO:0030163">
    <property type="term" value="P:protein catabolic process"/>
    <property type="evidence" value="ECO:0007669"/>
    <property type="project" value="UniProtKB-ARBA"/>
</dbReference>
<dbReference type="InterPro" id="IPR000210">
    <property type="entry name" value="BTB/POZ_dom"/>
</dbReference>
<dbReference type="Gene3D" id="2.60.210.10">
    <property type="entry name" value="Apoptosis, Tumor Necrosis Factor Receptor Associated Protein 2, Chain A"/>
    <property type="match status" value="2"/>
</dbReference>
<name>A0A4Y2KWU0_ARAVE</name>
<dbReference type="SUPFAM" id="SSF49599">
    <property type="entry name" value="TRAF domain-like"/>
    <property type="match status" value="2"/>
</dbReference>
<dbReference type="AlphaFoldDB" id="A0A4Y2KWU0"/>
<dbReference type="CDD" id="cd18186">
    <property type="entry name" value="BTB_POZ_ZBTB_KLHL-like"/>
    <property type="match status" value="1"/>
</dbReference>
<dbReference type="FunFam" id="3.30.710.10:FF:000159">
    <property type="entry name" value="Speckle-type POZ protein B"/>
    <property type="match status" value="1"/>
</dbReference>
<dbReference type="OrthoDB" id="2359033at2759"/>
<organism evidence="2 3">
    <name type="scientific">Araneus ventricosus</name>
    <name type="common">Orbweaver spider</name>
    <name type="synonym">Epeira ventricosa</name>
    <dbReference type="NCBI Taxonomy" id="182803"/>
    <lineage>
        <taxon>Eukaryota</taxon>
        <taxon>Metazoa</taxon>
        <taxon>Ecdysozoa</taxon>
        <taxon>Arthropoda</taxon>
        <taxon>Chelicerata</taxon>
        <taxon>Arachnida</taxon>
        <taxon>Araneae</taxon>
        <taxon>Araneomorphae</taxon>
        <taxon>Entelegynae</taxon>
        <taxon>Araneoidea</taxon>
        <taxon>Araneidae</taxon>
        <taxon>Araneus</taxon>
    </lineage>
</organism>
<keyword evidence="3" id="KW-1185">Reference proteome</keyword>
<dbReference type="SMART" id="SM00225">
    <property type="entry name" value="BTB"/>
    <property type="match status" value="1"/>
</dbReference>
<proteinExistence type="predicted"/>
<protein>
    <submittedName>
        <fullName evidence="2">TD and POZ domain-containing protein 4</fullName>
    </submittedName>
</protein>
<evidence type="ECO:0000313" key="2">
    <source>
        <dbReference type="EMBL" id="GBN06765.1"/>
    </source>
</evidence>
<dbReference type="Pfam" id="PF00917">
    <property type="entry name" value="MATH"/>
    <property type="match status" value="1"/>
</dbReference>
<dbReference type="PROSITE" id="PS50097">
    <property type="entry name" value="BTB"/>
    <property type="match status" value="1"/>
</dbReference>
<accession>A0A4Y2KWU0</accession>
<dbReference type="Proteomes" id="UP000499080">
    <property type="component" value="Unassembled WGS sequence"/>
</dbReference>
<dbReference type="InterPro" id="IPR002083">
    <property type="entry name" value="MATH/TRAF_dom"/>
</dbReference>
<gene>
    <name evidence="2" type="primary">Tdpoz4_29</name>
    <name evidence="2" type="ORF">AVEN_14650_1</name>
</gene>
<dbReference type="EMBL" id="BGPR01005096">
    <property type="protein sequence ID" value="GBN06765.1"/>
    <property type="molecule type" value="Genomic_DNA"/>
</dbReference>
<evidence type="ECO:0000313" key="3">
    <source>
        <dbReference type="Proteomes" id="UP000499080"/>
    </source>
</evidence>
<sequence length="508" mass="59246">MAGPTGRRDERRFHFTFIWAIENASDTDLGTSFCSPIFTVETMEMTKWSVRVSDFMSFMYMNVQREEEDDGPEEIEIDCELSILGANGLPLIKKANTHTFSRSQSYDFFVFAVTDDVFSRRRAEFLHRDVLTIRCQMSEKRAKTPKPEVCFARTRFGIDRHRFVWTIRNFSSFKLGHKKTRPLKSTSEGAPEHNVIFCLSEYDGKLYVCIDFECGDVRKTWSVKGEIALLDVYGEVVHSEKIFQYICYEEQPNLCIKFFETQKLLSGKTTLLSNDVLFLRCEFDIFYGALWSGIENYEQLQSSAEQVIRADVKKRQVEESKKSDIASCPFRQNVHRFYENGTLSDVSLRVDEETFPVHKFILSSRSPVFKAMFTNDMREKASKCIVVPDVDVDTLRRLLLYIYTNEVPEVEWDKTADLFRAADKYELLELKNQCSAILKSNISKINVCCVLSLADMHHEEELRKAVFDFITRNLDIFSSDIWKIFRRENSELAMETMERIIYITNSNQ</sequence>
<dbReference type="PANTHER" id="PTHR24413">
    <property type="entry name" value="SPECKLE-TYPE POZ PROTEIN"/>
    <property type="match status" value="1"/>
</dbReference>
<reference evidence="2 3" key="1">
    <citation type="journal article" date="2019" name="Sci. Rep.">
        <title>Orb-weaving spider Araneus ventricosus genome elucidates the spidroin gene catalogue.</title>
        <authorList>
            <person name="Kono N."/>
            <person name="Nakamura H."/>
            <person name="Ohtoshi R."/>
            <person name="Moran D.A.P."/>
            <person name="Shinohara A."/>
            <person name="Yoshida Y."/>
            <person name="Fujiwara M."/>
            <person name="Mori M."/>
            <person name="Tomita M."/>
            <person name="Arakawa K."/>
        </authorList>
    </citation>
    <scope>NUCLEOTIDE SEQUENCE [LARGE SCALE GENOMIC DNA]</scope>
</reference>